<dbReference type="OrthoDB" id="3648775at2759"/>
<feature type="domain" description="Ecp2 effector protein-like" evidence="3">
    <location>
        <begin position="90"/>
        <end position="186"/>
    </location>
</feature>
<dbReference type="AlphaFoldDB" id="A0A9Q8LIJ8"/>
<dbReference type="GeneID" id="71985393"/>
<proteinExistence type="predicted"/>
<keyword evidence="2" id="KW-0732">Signal</keyword>
<evidence type="ECO:0000313" key="4">
    <source>
        <dbReference type="EMBL" id="UJO18033.1"/>
    </source>
</evidence>
<feature type="compositionally biased region" description="Gly residues" evidence="1">
    <location>
        <begin position="288"/>
        <end position="303"/>
    </location>
</feature>
<feature type="compositionally biased region" description="Low complexity" evidence="1">
    <location>
        <begin position="304"/>
        <end position="319"/>
    </location>
</feature>
<feature type="region of interest" description="Disordered" evidence="1">
    <location>
        <begin position="222"/>
        <end position="372"/>
    </location>
</feature>
<dbReference type="InterPro" id="IPR029226">
    <property type="entry name" value="Ecp2-like"/>
</dbReference>
<feature type="compositionally biased region" description="Low complexity" evidence="1">
    <location>
        <begin position="264"/>
        <end position="287"/>
    </location>
</feature>
<keyword evidence="5" id="KW-1185">Reference proteome</keyword>
<accession>A0A9Q8LIJ8</accession>
<dbReference type="EMBL" id="CP090167">
    <property type="protein sequence ID" value="UJO18033.1"/>
    <property type="molecule type" value="Genomic_DNA"/>
</dbReference>
<evidence type="ECO:0000256" key="2">
    <source>
        <dbReference type="SAM" id="SignalP"/>
    </source>
</evidence>
<dbReference type="Pfam" id="PF14856">
    <property type="entry name" value="Hce2"/>
    <property type="match status" value="1"/>
</dbReference>
<gene>
    <name evidence="4" type="ORF">CLAFUR5_05515</name>
</gene>
<evidence type="ECO:0000313" key="5">
    <source>
        <dbReference type="Proteomes" id="UP000756132"/>
    </source>
</evidence>
<reference evidence="4" key="1">
    <citation type="submission" date="2021-12" db="EMBL/GenBank/DDBJ databases">
        <authorList>
            <person name="Zaccaron A."/>
            <person name="Stergiopoulos I."/>
        </authorList>
    </citation>
    <scope>NUCLEOTIDE SEQUENCE</scope>
    <source>
        <strain evidence="4">Race5_Kim</strain>
    </source>
</reference>
<dbReference type="RefSeq" id="XP_047762399.1">
    <property type="nucleotide sequence ID" value="XM_047904663.1"/>
</dbReference>
<feature type="signal peptide" evidence="2">
    <location>
        <begin position="1"/>
        <end position="19"/>
    </location>
</feature>
<dbReference type="KEGG" id="ffu:CLAFUR5_05515"/>
<feature type="compositionally biased region" description="Low complexity" evidence="1">
    <location>
        <begin position="240"/>
        <end position="255"/>
    </location>
</feature>
<reference evidence="4" key="2">
    <citation type="journal article" date="2022" name="Microb. Genom.">
        <title>A chromosome-scale genome assembly of the tomato pathogen Cladosporium fulvum reveals a compartmentalized genome architecture and the presence of a dispensable chromosome.</title>
        <authorList>
            <person name="Zaccaron A.Z."/>
            <person name="Chen L.H."/>
            <person name="Samaras A."/>
            <person name="Stergiopoulos I."/>
        </authorList>
    </citation>
    <scope>NUCLEOTIDE SEQUENCE</scope>
    <source>
        <strain evidence="4">Race5_Kim</strain>
    </source>
</reference>
<evidence type="ECO:0000259" key="3">
    <source>
        <dbReference type="Pfam" id="PF14856"/>
    </source>
</evidence>
<feature type="compositionally biased region" description="Low complexity" evidence="1">
    <location>
        <begin position="328"/>
        <end position="344"/>
    </location>
</feature>
<feature type="compositionally biased region" description="Gly residues" evidence="1">
    <location>
        <begin position="222"/>
        <end position="239"/>
    </location>
</feature>
<organism evidence="4 5">
    <name type="scientific">Passalora fulva</name>
    <name type="common">Tomato leaf mold</name>
    <name type="synonym">Cladosporium fulvum</name>
    <dbReference type="NCBI Taxonomy" id="5499"/>
    <lineage>
        <taxon>Eukaryota</taxon>
        <taxon>Fungi</taxon>
        <taxon>Dikarya</taxon>
        <taxon>Ascomycota</taxon>
        <taxon>Pezizomycotina</taxon>
        <taxon>Dothideomycetes</taxon>
        <taxon>Dothideomycetidae</taxon>
        <taxon>Mycosphaerellales</taxon>
        <taxon>Mycosphaerellaceae</taxon>
        <taxon>Fulvia</taxon>
    </lineage>
</organism>
<name>A0A9Q8LIJ8_PASFU</name>
<dbReference type="Proteomes" id="UP000756132">
    <property type="component" value="Chromosome 5"/>
</dbReference>
<protein>
    <submittedName>
        <fullName evidence="4">Ecp2-3</fullName>
    </submittedName>
</protein>
<evidence type="ECO:0000256" key="1">
    <source>
        <dbReference type="SAM" id="MobiDB-lite"/>
    </source>
</evidence>
<sequence>MMLYRSAAVVALLPTYGVATKFLAGSGKAQAIDASQLKQFGGDLGSPNLATTLMSAIGSGNVLPASNQDFPKGDSPQGNGNAGIADGVNDCGFSTFVQLNEDEGYAQASVDDCYALIDEIVNDQEWIITQELQTIVENGTCAFQAVVSKGQGDGLVGALGNADIIDLITDAIKQLGGDGYIGCHGGFGMYTSAAGAMPCDSPNLSDGEQVFVDWFLTSPGGIAGGESGSSDGGDGGSSYGGKSASSYGGKSASSYGGDGGSSDGGKSASSYGGKSASSYGGKSASSYGGDGGSNDGGDGGSSDGGKSASSYGGKTASSYGGDGGSSDGGKSAQSYGHDGSSSNSDDSDRRVASPSYYEDTATGYSDETADAY</sequence>
<feature type="chain" id="PRO_5040248629" evidence="2">
    <location>
        <begin position="20"/>
        <end position="372"/>
    </location>
</feature>